<keyword evidence="2" id="KW-1003">Cell membrane</keyword>
<evidence type="ECO:0000256" key="6">
    <source>
        <dbReference type="SAM" id="Phobius"/>
    </source>
</evidence>
<evidence type="ECO:0000259" key="7">
    <source>
        <dbReference type="Pfam" id="PF02656"/>
    </source>
</evidence>
<feature type="transmembrane region" description="Helical" evidence="6">
    <location>
        <begin position="142"/>
        <end position="162"/>
    </location>
</feature>
<dbReference type="Pfam" id="PF02656">
    <property type="entry name" value="DUF202"/>
    <property type="match status" value="1"/>
</dbReference>
<evidence type="ECO:0000256" key="3">
    <source>
        <dbReference type="ARBA" id="ARBA00022692"/>
    </source>
</evidence>
<evidence type="ECO:0000313" key="8">
    <source>
        <dbReference type="EMBL" id="POY74187.1"/>
    </source>
</evidence>
<comment type="subcellular location">
    <subcellularLocation>
        <location evidence="1">Cell membrane</location>
        <topology evidence="1">Multi-pass membrane protein</topology>
    </subcellularLocation>
</comment>
<dbReference type="InterPro" id="IPR052053">
    <property type="entry name" value="IM_YidH-like"/>
</dbReference>
<dbReference type="Proteomes" id="UP000237144">
    <property type="component" value="Unassembled WGS sequence"/>
</dbReference>
<comment type="caution">
    <text evidence="8">The sequence shown here is derived from an EMBL/GenBank/DDBJ whole genome shotgun (WGS) entry which is preliminary data.</text>
</comment>
<evidence type="ECO:0000256" key="1">
    <source>
        <dbReference type="ARBA" id="ARBA00004651"/>
    </source>
</evidence>
<evidence type="ECO:0000256" key="4">
    <source>
        <dbReference type="ARBA" id="ARBA00022989"/>
    </source>
</evidence>
<keyword evidence="4 6" id="KW-1133">Transmembrane helix</keyword>
<reference evidence="8 9" key="1">
    <citation type="journal article" date="2018" name="Front. Microbiol.">
        <title>Prospects for Fungal Bioremediation of Acidic Radioactive Waste Sites: Characterization and Genome Sequence of Rhodotorula taiwanensis MD1149.</title>
        <authorList>
            <person name="Tkavc R."/>
            <person name="Matrosova V.Y."/>
            <person name="Grichenko O.E."/>
            <person name="Gostincar C."/>
            <person name="Volpe R.P."/>
            <person name="Klimenkova P."/>
            <person name="Gaidamakova E.K."/>
            <person name="Zhou C.E."/>
            <person name="Stewart B.J."/>
            <person name="Lyman M.G."/>
            <person name="Malfatti S.A."/>
            <person name="Rubinfeld B."/>
            <person name="Courtot M."/>
            <person name="Singh J."/>
            <person name="Dalgard C.L."/>
            <person name="Hamilton T."/>
            <person name="Frey K.G."/>
            <person name="Gunde-Cimerman N."/>
            <person name="Dugan L."/>
            <person name="Daly M.J."/>
        </authorList>
    </citation>
    <scope>NUCLEOTIDE SEQUENCE [LARGE SCALE GENOMIC DNA]</scope>
    <source>
        <strain evidence="8 9">MD1149</strain>
    </source>
</reference>
<name>A0A2S5BBP5_9BASI</name>
<dbReference type="OrthoDB" id="199599at2759"/>
<sequence>MSEPAWKRWLGRTFTVPNTGSAARDHLAGERTVLAWLRTSMVLTTIGITLAQLLLLPSSAFGSQAAQVSSISNSRVMSTSQGLDASQLLVSLQAESDPAVRALVQLVAAQQAQLDALSAAHPAILASTDTEPSRYAYLSRPLGGTFLALSFVYLLLGAQRYYSVQLALLREPSQFPPSKRSVAFVGMSIGALVIACFVAVLASR</sequence>
<feature type="transmembrane region" description="Helical" evidence="6">
    <location>
        <begin position="182"/>
        <end position="202"/>
    </location>
</feature>
<keyword evidence="9" id="KW-1185">Reference proteome</keyword>
<dbReference type="PANTHER" id="PTHR34187:SF2">
    <property type="entry name" value="DUF202 DOMAIN-CONTAINING PROTEIN"/>
    <property type="match status" value="1"/>
</dbReference>
<evidence type="ECO:0000256" key="5">
    <source>
        <dbReference type="ARBA" id="ARBA00023136"/>
    </source>
</evidence>
<dbReference type="EMBL" id="PJQD01000028">
    <property type="protein sequence ID" value="POY74187.1"/>
    <property type="molecule type" value="Genomic_DNA"/>
</dbReference>
<evidence type="ECO:0000256" key="2">
    <source>
        <dbReference type="ARBA" id="ARBA00022475"/>
    </source>
</evidence>
<protein>
    <recommendedName>
        <fullName evidence="7">DUF202 domain-containing protein</fullName>
    </recommendedName>
</protein>
<proteinExistence type="predicted"/>
<feature type="transmembrane region" description="Helical" evidence="6">
    <location>
        <begin position="35"/>
        <end position="56"/>
    </location>
</feature>
<keyword evidence="3 6" id="KW-0812">Transmembrane</keyword>
<evidence type="ECO:0000313" key="9">
    <source>
        <dbReference type="Proteomes" id="UP000237144"/>
    </source>
</evidence>
<dbReference type="PANTHER" id="PTHR34187">
    <property type="entry name" value="FGR18P"/>
    <property type="match status" value="1"/>
</dbReference>
<feature type="domain" description="DUF202" evidence="7">
    <location>
        <begin position="24"/>
        <end position="165"/>
    </location>
</feature>
<gene>
    <name evidence="8" type="ORF">BMF94_2761</name>
</gene>
<keyword evidence="5 6" id="KW-0472">Membrane</keyword>
<dbReference type="InterPro" id="IPR003807">
    <property type="entry name" value="DUF202"/>
</dbReference>
<accession>A0A2S5BBP5</accession>
<organism evidence="8 9">
    <name type="scientific">Rhodotorula taiwanensis</name>
    <dbReference type="NCBI Taxonomy" id="741276"/>
    <lineage>
        <taxon>Eukaryota</taxon>
        <taxon>Fungi</taxon>
        <taxon>Dikarya</taxon>
        <taxon>Basidiomycota</taxon>
        <taxon>Pucciniomycotina</taxon>
        <taxon>Microbotryomycetes</taxon>
        <taxon>Sporidiobolales</taxon>
        <taxon>Sporidiobolaceae</taxon>
        <taxon>Rhodotorula</taxon>
    </lineage>
</organism>
<dbReference type="GO" id="GO:0005886">
    <property type="term" value="C:plasma membrane"/>
    <property type="evidence" value="ECO:0007669"/>
    <property type="project" value="UniProtKB-SubCell"/>
</dbReference>
<dbReference type="AlphaFoldDB" id="A0A2S5BBP5"/>